<dbReference type="ExpressionAtlas" id="N1QTG7">
    <property type="expression patterns" value="baseline"/>
</dbReference>
<dbReference type="PANTHER" id="PTHR35545">
    <property type="entry name" value="F-BOX DOMAIN-CONTAINING PROTEIN"/>
    <property type="match status" value="1"/>
</dbReference>
<evidence type="ECO:0008006" key="2">
    <source>
        <dbReference type="Google" id="ProtNLM"/>
    </source>
</evidence>
<dbReference type="EnsemblPlants" id="EMT03527">
    <property type="protein sequence ID" value="EMT03527"/>
    <property type="gene ID" value="F775_19377"/>
</dbReference>
<proteinExistence type="predicted"/>
<dbReference type="Gene3D" id="3.80.10.10">
    <property type="entry name" value="Ribonuclease Inhibitor"/>
    <property type="match status" value="1"/>
</dbReference>
<sequence>MSALFRASWTQRVLCMKSDSNNVRRHKGVEDRLSALTDDILISILEKVDVATAARSSVLSTRWRNLSWLLSDPKFHATDFLSAPCGGAARHIDQAMASLARATGSFLAQPRRERTVKQLCLELYLTGNYSRDIGLLVSSTIDSEMVKDLELAILTEKEPKDSKHEVMVQQAREVNGFFSAFSSVLRCLTRLQLHNVRFADQDMNHLLFDCCKQLLHLSLNHCNTEDYSVWKIDAPNSNLRVLESWFSCEAPLSFGYVPSLKELSLVSNATLRHLDFSLSQILHGATNTNALTLNFQGEKLWMEPEGKQLCTAFNKLRKLSIHGIFIKFDLLWTLNLLEAPPSVVIFDVEMFEHPCWESNKTRISYGAQRVKPSWKMPGFTSYNKWQLKEFQLLVLGPYWSNTFYL</sequence>
<reference evidence="1" key="1">
    <citation type="submission" date="2015-06" db="UniProtKB">
        <authorList>
            <consortium name="EnsemblPlants"/>
        </authorList>
    </citation>
    <scope>IDENTIFICATION</scope>
</reference>
<dbReference type="SUPFAM" id="SSF81383">
    <property type="entry name" value="F-box domain"/>
    <property type="match status" value="1"/>
</dbReference>
<dbReference type="AlphaFoldDB" id="N1QTG7"/>
<dbReference type="InterPro" id="IPR032675">
    <property type="entry name" value="LRR_dom_sf"/>
</dbReference>
<organism evidence="1">
    <name type="scientific">Aegilops tauschii</name>
    <name type="common">Tausch's goatgrass</name>
    <name type="synonym">Aegilops squarrosa</name>
    <dbReference type="NCBI Taxonomy" id="37682"/>
    <lineage>
        <taxon>Eukaryota</taxon>
        <taxon>Viridiplantae</taxon>
        <taxon>Streptophyta</taxon>
        <taxon>Embryophyta</taxon>
        <taxon>Tracheophyta</taxon>
        <taxon>Spermatophyta</taxon>
        <taxon>Magnoliopsida</taxon>
        <taxon>Liliopsida</taxon>
        <taxon>Poales</taxon>
        <taxon>Poaceae</taxon>
        <taxon>BOP clade</taxon>
        <taxon>Pooideae</taxon>
        <taxon>Triticodae</taxon>
        <taxon>Triticeae</taxon>
        <taxon>Triticinae</taxon>
        <taxon>Aegilops</taxon>
    </lineage>
</organism>
<evidence type="ECO:0000313" key="1">
    <source>
        <dbReference type="EnsemblPlants" id="EMT03527"/>
    </source>
</evidence>
<dbReference type="SUPFAM" id="SSF52047">
    <property type="entry name" value="RNI-like"/>
    <property type="match status" value="1"/>
</dbReference>
<accession>N1QTG7</accession>
<dbReference type="InterPro" id="IPR036047">
    <property type="entry name" value="F-box-like_dom_sf"/>
</dbReference>
<dbReference type="PANTHER" id="PTHR35545:SF18">
    <property type="entry name" value="F-BOX DOMAIN-CONTAINING PROTEIN"/>
    <property type="match status" value="1"/>
</dbReference>
<protein>
    <recommendedName>
        <fullName evidence="2">F-box domain-containing protein</fullName>
    </recommendedName>
</protein>
<name>N1QTG7_AEGTA</name>